<dbReference type="PANTHER" id="PTHR43612">
    <property type="entry name" value="TRIFUNCTIONAL ENZYME SUBUNIT ALPHA"/>
    <property type="match status" value="1"/>
</dbReference>
<dbReference type="Gene3D" id="1.10.1040.10">
    <property type="entry name" value="N-(1-d-carboxylethyl)-l-norvaline Dehydrogenase, domain 2"/>
    <property type="match status" value="2"/>
</dbReference>
<evidence type="ECO:0000256" key="7">
    <source>
        <dbReference type="ARBA" id="ARBA00023098"/>
    </source>
</evidence>
<dbReference type="Pfam" id="PF00725">
    <property type="entry name" value="3HCDH"/>
    <property type="match status" value="1"/>
</dbReference>
<dbReference type="RefSeq" id="WP_203167619.1">
    <property type="nucleotide sequence ID" value="NZ_JAEVLS010000002.1"/>
</dbReference>
<organism evidence="13 14">
    <name type="scientific">Steroidobacter gossypii</name>
    <dbReference type="NCBI Taxonomy" id="2805490"/>
    <lineage>
        <taxon>Bacteria</taxon>
        <taxon>Pseudomonadati</taxon>
        <taxon>Pseudomonadota</taxon>
        <taxon>Gammaproteobacteria</taxon>
        <taxon>Steroidobacterales</taxon>
        <taxon>Steroidobacteraceae</taxon>
        <taxon>Steroidobacter</taxon>
    </lineage>
</organism>
<comment type="catalytic activity">
    <reaction evidence="10">
        <text>a (3S)-3-hydroxyacyl-CoA + NAD(+) = a 3-oxoacyl-CoA + NADH + H(+)</text>
        <dbReference type="Rhea" id="RHEA:22432"/>
        <dbReference type="ChEBI" id="CHEBI:15378"/>
        <dbReference type="ChEBI" id="CHEBI:57318"/>
        <dbReference type="ChEBI" id="CHEBI:57540"/>
        <dbReference type="ChEBI" id="CHEBI:57945"/>
        <dbReference type="ChEBI" id="CHEBI:90726"/>
        <dbReference type="EC" id="1.1.1.35"/>
    </reaction>
</comment>
<dbReference type="EMBL" id="JAEVLS010000002">
    <property type="protein sequence ID" value="MBM0105584.1"/>
    <property type="molecule type" value="Genomic_DNA"/>
</dbReference>
<accession>A0ABS1WX75</accession>
<dbReference type="PANTHER" id="PTHR43612:SF3">
    <property type="entry name" value="TRIFUNCTIONAL ENZYME SUBUNIT ALPHA, MITOCHONDRIAL"/>
    <property type="match status" value="1"/>
</dbReference>
<dbReference type="SUPFAM" id="SSF51735">
    <property type="entry name" value="NAD(P)-binding Rossmann-fold domains"/>
    <property type="match status" value="1"/>
</dbReference>
<keyword evidence="14" id="KW-1185">Reference proteome</keyword>
<dbReference type="InterPro" id="IPR006108">
    <property type="entry name" value="3HC_DH_C"/>
</dbReference>
<reference evidence="13 14" key="1">
    <citation type="journal article" date="2021" name="Int. J. Syst. Evol. Microbiol.">
        <title>Steroidobacter gossypii sp. nov., isolated from soil of cotton cropping field.</title>
        <authorList>
            <person name="Huang R."/>
            <person name="Yang S."/>
            <person name="Zhen C."/>
            <person name="Liu W."/>
        </authorList>
    </citation>
    <scope>NUCLEOTIDE SEQUENCE [LARGE SCALE GENOMIC DNA]</scope>
    <source>
        <strain evidence="13 14">S1-65</strain>
    </source>
</reference>
<gene>
    <name evidence="13" type="ORF">JM946_12530</name>
</gene>
<dbReference type="InterPro" id="IPR050136">
    <property type="entry name" value="FA_oxidation_alpha_subunit"/>
</dbReference>
<dbReference type="InterPro" id="IPR001753">
    <property type="entry name" value="Enoyl-CoA_hydra/iso"/>
</dbReference>
<protein>
    <submittedName>
        <fullName evidence="13">Enoyl-CoA hydratase/isomerase family protein</fullName>
    </submittedName>
</protein>
<dbReference type="InterPro" id="IPR008927">
    <property type="entry name" value="6-PGluconate_DH-like_C_sf"/>
</dbReference>
<evidence type="ECO:0000256" key="8">
    <source>
        <dbReference type="ARBA" id="ARBA00023239"/>
    </source>
</evidence>
<dbReference type="Proteomes" id="UP000661077">
    <property type="component" value="Unassembled WGS sequence"/>
</dbReference>
<evidence type="ECO:0000259" key="12">
    <source>
        <dbReference type="Pfam" id="PF02737"/>
    </source>
</evidence>
<evidence type="ECO:0000256" key="3">
    <source>
        <dbReference type="ARBA" id="ARBA00022832"/>
    </source>
</evidence>
<evidence type="ECO:0000256" key="2">
    <source>
        <dbReference type="ARBA" id="ARBA00007005"/>
    </source>
</evidence>
<dbReference type="InterPro" id="IPR029045">
    <property type="entry name" value="ClpP/crotonase-like_dom_sf"/>
</dbReference>
<comment type="similarity">
    <text evidence="2">In the central section; belongs to the 3-hydroxyacyl-CoA dehydrogenase family.</text>
</comment>
<dbReference type="Pfam" id="PF00378">
    <property type="entry name" value="ECH_1"/>
    <property type="match status" value="1"/>
</dbReference>
<dbReference type="Gene3D" id="3.90.226.10">
    <property type="entry name" value="2-enoyl-CoA Hydratase, Chain A, domain 1"/>
    <property type="match status" value="1"/>
</dbReference>
<evidence type="ECO:0000256" key="4">
    <source>
        <dbReference type="ARBA" id="ARBA00022963"/>
    </source>
</evidence>
<evidence type="ECO:0000256" key="5">
    <source>
        <dbReference type="ARBA" id="ARBA00023002"/>
    </source>
</evidence>
<keyword evidence="3" id="KW-0276">Fatty acid metabolism</keyword>
<keyword evidence="8" id="KW-0456">Lyase</keyword>
<dbReference type="InterPro" id="IPR013328">
    <property type="entry name" value="6PGD_dom2"/>
</dbReference>
<keyword evidence="6" id="KW-0520">NAD</keyword>
<evidence type="ECO:0000313" key="13">
    <source>
        <dbReference type="EMBL" id="MBM0105584.1"/>
    </source>
</evidence>
<feature type="domain" description="3-hydroxyacyl-CoA dehydrogenase NAD binding" evidence="12">
    <location>
        <begin position="312"/>
        <end position="485"/>
    </location>
</feature>
<evidence type="ECO:0000256" key="6">
    <source>
        <dbReference type="ARBA" id="ARBA00023027"/>
    </source>
</evidence>
<proteinExistence type="inferred from homology"/>
<evidence type="ECO:0000259" key="11">
    <source>
        <dbReference type="Pfam" id="PF00725"/>
    </source>
</evidence>
<evidence type="ECO:0000256" key="9">
    <source>
        <dbReference type="ARBA" id="ARBA00023268"/>
    </source>
</evidence>
<comment type="pathway">
    <text evidence="1">Lipid metabolism; fatty acid beta-oxidation.</text>
</comment>
<comment type="caution">
    <text evidence="13">The sequence shown here is derived from an EMBL/GenBank/DDBJ whole genome shotgun (WGS) entry which is preliminary data.</text>
</comment>
<keyword evidence="9" id="KW-0511">Multifunctional enzyme</keyword>
<dbReference type="Pfam" id="PF02737">
    <property type="entry name" value="3HCDH_N"/>
    <property type="match status" value="1"/>
</dbReference>
<name>A0ABS1WX75_9GAMM</name>
<keyword evidence="7" id="KW-0443">Lipid metabolism</keyword>
<feature type="domain" description="3-hydroxyacyl-CoA dehydrogenase C-terminal" evidence="11">
    <location>
        <begin position="489"/>
        <end position="579"/>
    </location>
</feature>
<evidence type="ECO:0000256" key="1">
    <source>
        <dbReference type="ARBA" id="ARBA00005005"/>
    </source>
</evidence>
<keyword evidence="5" id="KW-0560">Oxidoreductase</keyword>
<keyword evidence="4" id="KW-0442">Lipid degradation</keyword>
<dbReference type="InterPro" id="IPR036291">
    <property type="entry name" value="NAD(P)-bd_dom_sf"/>
</dbReference>
<evidence type="ECO:0000256" key="10">
    <source>
        <dbReference type="ARBA" id="ARBA00049556"/>
    </source>
</evidence>
<dbReference type="InterPro" id="IPR006176">
    <property type="entry name" value="3-OHacyl-CoA_DH_NAD-bd"/>
</dbReference>
<dbReference type="Gene3D" id="3.40.50.720">
    <property type="entry name" value="NAD(P)-binding Rossmann-like Domain"/>
    <property type="match status" value="1"/>
</dbReference>
<evidence type="ECO:0000313" key="14">
    <source>
        <dbReference type="Proteomes" id="UP000661077"/>
    </source>
</evidence>
<dbReference type="CDD" id="cd06558">
    <property type="entry name" value="crotonase-like"/>
    <property type="match status" value="1"/>
</dbReference>
<dbReference type="SUPFAM" id="SSF52096">
    <property type="entry name" value="ClpP/crotonase"/>
    <property type="match status" value="1"/>
</dbReference>
<dbReference type="SUPFAM" id="SSF48179">
    <property type="entry name" value="6-phosphogluconate dehydrogenase C-terminal domain-like"/>
    <property type="match status" value="2"/>
</dbReference>
<sequence length="679" mass="73748">MDTPSVADHGALHWRLQTEADGVAWLIIDKANAAVNSLSREVMEELDAILTTLTRTPPKALIVTSAKNGFIAGADIKGFVGLASPDQAYQMIRQGQHVIDKLAALRCVTVAAINGFALGGGLEVALACRYRVAADDPSVTLGFPEVQLGVHPGLGGTVRAVQLAGPIAAMDLMLTGRNVRPKQALQMNLVDRLAPAAELHAVARQVALNPPALKTPSLKDRLLNLGLVRPILAGQMRSQVARRVRPDHYPAPYKLIELWQEYGASGERAYEAEARSMAHLLCTPTSRNLVRVFFLQERLKSTGKGAGEPIKHVHVIGAGVMGGDIASWCAARGLSVTLQDREEKFVAPALERARKFFEKRYPDQAKRDEVLGRLKADVAGEGVPRADLVIEAIFENLEAKRELYARIEPQLKPNAVLATNTSSIVLEQLAEKLAQPERLVGLHFFNPVARMPLVEVIQAQNTDPKQVQAGLGFARQIDKLAIPCRSAPGFLVNRVLMPYLSEAVRAAQEGIPLALIDRAAEEFGMPMGPIELADVVGLDVVMSVGKVFFATGTDVPPVLATPFSQKKFGKKTGEGFYVWQNDKPVKPPYTGQSAPDDLQDRLLLPLINEAVAVLRQRIVEDPDLIDAGVIFGAGFAPFRGGPLQYARDRGIDAVIARLQELQSVHGDRFAPDEGWELLR</sequence>